<organism evidence="2 3">
    <name type="scientific">Terriglobus roseus</name>
    <dbReference type="NCBI Taxonomy" id="392734"/>
    <lineage>
        <taxon>Bacteria</taxon>
        <taxon>Pseudomonadati</taxon>
        <taxon>Acidobacteriota</taxon>
        <taxon>Terriglobia</taxon>
        <taxon>Terriglobales</taxon>
        <taxon>Acidobacteriaceae</taxon>
        <taxon>Terriglobus</taxon>
    </lineage>
</organism>
<dbReference type="AlphaFoldDB" id="A0A1G7LAS0"/>
<evidence type="ECO:0000313" key="2">
    <source>
        <dbReference type="EMBL" id="SDF46089.1"/>
    </source>
</evidence>
<sequence>MARVPGSSPAAKKATKAKKTASVASKKTASKSVKISKPKPTGTRGPSPTVVQQESLQVKIPHTEEGKLFLAKLHELLQTSQLPFKQICSPSQKAVAPKGIAAKSTEAGGTTYALDMRLEQEGWPPF</sequence>
<evidence type="ECO:0000256" key="1">
    <source>
        <dbReference type="SAM" id="MobiDB-lite"/>
    </source>
</evidence>
<dbReference type="Proteomes" id="UP000182427">
    <property type="component" value="Chromosome I"/>
</dbReference>
<name>A0A1G7LAS0_9BACT</name>
<gene>
    <name evidence="2" type="ORF">SAMN05444167_2476</name>
</gene>
<dbReference type="EMBL" id="LT629690">
    <property type="protein sequence ID" value="SDF46089.1"/>
    <property type="molecule type" value="Genomic_DNA"/>
</dbReference>
<accession>A0A1G7LAS0</accession>
<proteinExistence type="predicted"/>
<reference evidence="2 3" key="1">
    <citation type="submission" date="2016-10" db="EMBL/GenBank/DDBJ databases">
        <authorList>
            <person name="de Groot N.N."/>
        </authorList>
    </citation>
    <scope>NUCLEOTIDE SEQUENCE [LARGE SCALE GENOMIC DNA]</scope>
    <source>
        <strain evidence="2 3">GAS232</strain>
    </source>
</reference>
<feature type="region of interest" description="Disordered" evidence="1">
    <location>
        <begin position="1"/>
        <end position="53"/>
    </location>
</feature>
<feature type="compositionally biased region" description="Low complexity" evidence="1">
    <location>
        <begin position="20"/>
        <end position="35"/>
    </location>
</feature>
<dbReference type="RefSeq" id="WP_172838261.1">
    <property type="nucleotide sequence ID" value="NZ_LT629690.1"/>
</dbReference>
<keyword evidence="3" id="KW-1185">Reference proteome</keyword>
<evidence type="ECO:0000313" key="3">
    <source>
        <dbReference type="Proteomes" id="UP000182427"/>
    </source>
</evidence>
<protein>
    <submittedName>
        <fullName evidence="2">Uncharacterized protein</fullName>
    </submittedName>
</protein>
<feature type="compositionally biased region" description="Polar residues" evidence="1">
    <location>
        <begin position="44"/>
        <end position="53"/>
    </location>
</feature>